<reference evidence="1 2" key="2">
    <citation type="submission" date="2018-11" db="EMBL/GenBank/DDBJ databases">
        <authorList>
            <consortium name="Pathogen Informatics"/>
        </authorList>
    </citation>
    <scope>NUCLEOTIDE SEQUENCE [LARGE SCALE GENOMIC DNA]</scope>
</reference>
<dbReference type="EMBL" id="UZAE01015871">
    <property type="protein sequence ID" value="VDO16723.1"/>
    <property type="molecule type" value="Genomic_DNA"/>
</dbReference>
<reference evidence="3" key="1">
    <citation type="submission" date="2017-02" db="UniProtKB">
        <authorList>
            <consortium name="WormBaseParasite"/>
        </authorList>
    </citation>
    <scope>IDENTIFICATION</scope>
</reference>
<protein>
    <submittedName>
        <fullName evidence="3">UBA domain-containing protein</fullName>
    </submittedName>
</protein>
<organism evidence="3">
    <name type="scientific">Rodentolepis nana</name>
    <name type="common">Dwarf tapeworm</name>
    <name type="synonym">Hymenolepis nana</name>
    <dbReference type="NCBI Taxonomy" id="102285"/>
    <lineage>
        <taxon>Eukaryota</taxon>
        <taxon>Metazoa</taxon>
        <taxon>Spiralia</taxon>
        <taxon>Lophotrochozoa</taxon>
        <taxon>Platyhelminthes</taxon>
        <taxon>Cestoda</taxon>
        <taxon>Eucestoda</taxon>
        <taxon>Cyclophyllidea</taxon>
        <taxon>Hymenolepididae</taxon>
        <taxon>Rodentolepis</taxon>
    </lineage>
</organism>
<dbReference type="AlphaFoldDB" id="A0A0R3U0R0"/>
<dbReference type="WBParaSite" id="HNAJ_0001370901-mRNA-1">
    <property type="protein sequence ID" value="HNAJ_0001370901-mRNA-1"/>
    <property type="gene ID" value="HNAJ_0001370901"/>
</dbReference>
<evidence type="ECO:0000313" key="2">
    <source>
        <dbReference type="Proteomes" id="UP000278807"/>
    </source>
</evidence>
<proteinExistence type="predicted"/>
<gene>
    <name evidence="1" type="ORF">HNAJ_LOCUS13683</name>
</gene>
<dbReference type="OrthoDB" id="6258726at2759"/>
<keyword evidence="2" id="KW-1185">Reference proteome</keyword>
<dbReference type="Proteomes" id="UP000278807">
    <property type="component" value="Unassembled WGS sequence"/>
</dbReference>
<accession>A0A0R3U0R0</accession>
<evidence type="ECO:0000313" key="3">
    <source>
        <dbReference type="WBParaSite" id="HNAJ_0001370901-mRNA-1"/>
    </source>
</evidence>
<evidence type="ECO:0000313" key="1">
    <source>
        <dbReference type="EMBL" id="VDO16723.1"/>
    </source>
</evidence>
<sequence length="114" mass="13029">MEAMAIIVQWVGLYFTGKYPSILIPSYDHGNCSFSGEVYDESPFAAWRPYKNEFNNAVERISAHCGCERNTVEANLRLFISVYQFSLTDAVEALIQAKGNRDEAYKLLKRKYTS</sequence>
<name>A0A0R3U0R0_RODNA</name>